<proteinExistence type="predicted"/>
<keyword evidence="1" id="KW-0946">Virion</keyword>
<dbReference type="RefSeq" id="WP_053476633.1">
    <property type="nucleotide sequence ID" value="NZ_LJIX01000006.1"/>
</dbReference>
<organism evidence="1 2">
    <name type="scientific">Cytobacillus solani</name>
    <dbReference type="NCBI Taxonomy" id="1637975"/>
    <lineage>
        <taxon>Bacteria</taxon>
        <taxon>Bacillati</taxon>
        <taxon>Bacillota</taxon>
        <taxon>Bacilli</taxon>
        <taxon>Bacillales</taxon>
        <taxon>Bacillaceae</taxon>
        <taxon>Cytobacillus</taxon>
    </lineage>
</organism>
<sequence>MFPWNLFPFHKDAKKAMQQMNPEDINKYIQNMMGQMIPEQMQGMMNAQDFMQGFGKQKQQPSSSSTLSSSVFETHDFVFVRIPLKEESWRKNLRLFHTSNQMIIEHIPEYEDKHIITLPALVKKKGTTAHIKDDILEVKIPKNVDMQFSEVDVTDIL</sequence>
<dbReference type="EMBL" id="LJIX01000006">
    <property type="protein sequence ID" value="KQL20096.1"/>
    <property type="molecule type" value="Genomic_DNA"/>
</dbReference>
<dbReference type="Proteomes" id="UP000050996">
    <property type="component" value="Unassembled WGS sequence"/>
</dbReference>
<protein>
    <submittedName>
        <fullName evidence="1">Spore coat protein</fullName>
    </submittedName>
</protein>
<comment type="caution">
    <text evidence="1">The sequence shown here is derived from an EMBL/GenBank/DDBJ whole genome shotgun (WGS) entry which is preliminary data.</text>
</comment>
<gene>
    <name evidence="1" type="ORF">AN957_16990</name>
</gene>
<evidence type="ECO:0000313" key="2">
    <source>
        <dbReference type="Proteomes" id="UP000050996"/>
    </source>
</evidence>
<dbReference type="SUPFAM" id="SSF49764">
    <property type="entry name" value="HSP20-like chaperones"/>
    <property type="match status" value="1"/>
</dbReference>
<evidence type="ECO:0000313" key="1">
    <source>
        <dbReference type="EMBL" id="KQL20096.1"/>
    </source>
</evidence>
<dbReference type="AlphaFoldDB" id="A0A0Q3QR81"/>
<accession>A0A0Q3QR81</accession>
<name>A0A0Q3QR81_9BACI</name>
<keyword evidence="2" id="KW-1185">Reference proteome</keyword>
<reference evidence="1 2" key="1">
    <citation type="submission" date="2015-09" db="EMBL/GenBank/DDBJ databases">
        <title>Genome sequencing project for genomic taxonomy and phylogenomics of Bacillus-like bacteria.</title>
        <authorList>
            <person name="Liu B."/>
            <person name="Wang J."/>
            <person name="Zhu Y."/>
            <person name="Liu G."/>
            <person name="Chen Q."/>
            <person name="Chen Z."/>
            <person name="Lan J."/>
            <person name="Che J."/>
            <person name="Ge C."/>
            <person name="Shi H."/>
            <person name="Pan Z."/>
            <person name="Liu X."/>
        </authorList>
    </citation>
    <scope>NUCLEOTIDE SEQUENCE [LARGE SCALE GENOMIC DNA]</scope>
    <source>
        <strain evidence="1 2">FJAT-18043</strain>
    </source>
</reference>
<dbReference type="CDD" id="cd00298">
    <property type="entry name" value="ACD_sHsps_p23-like"/>
    <property type="match status" value="1"/>
</dbReference>
<dbReference type="InterPro" id="IPR008978">
    <property type="entry name" value="HSP20-like_chaperone"/>
</dbReference>
<dbReference type="PATRIC" id="fig|1637975.4.peg.3318"/>
<keyword evidence="1" id="KW-0167">Capsid protein</keyword>